<evidence type="ECO:0000313" key="4">
    <source>
        <dbReference type="Proteomes" id="UP000307517"/>
    </source>
</evidence>
<dbReference type="EMBL" id="SSHM01000001">
    <property type="protein sequence ID" value="THC80944.1"/>
    <property type="molecule type" value="Genomic_DNA"/>
</dbReference>
<dbReference type="Proteomes" id="UP000307517">
    <property type="component" value="Unassembled WGS sequence"/>
</dbReference>
<name>A0AAX0K428_LACRH</name>
<proteinExistence type="predicted"/>
<evidence type="ECO:0000313" key="3">
    <source>
        <dbReference type="Proteomes" id="UP000189067"/>
    </source>
</evidence>
<dbReference type="AlphaFoldDB" id="A0AAX0K428"/>
<sequence>MALDVMAGGFDHCVQGPYTQIADPCASERVMIKRAEGLTRLIIPVNQTRSPKKQPKKVLGFGFC</sequence>
<gene>
    <name evidence="1" type="ORF">BWR10_03145</name>
    <name evidence="2" type="ORF">E6L36_11570</name>
</gene>
<evidence type="ECO:0000313" key="2">
    <source>
        <dbReference type="EMBL" id="THC80944.1"/>
    </source>
</evidence>
<reference evidence="1 3" key="1">
    <citation type="submission" date="2017-01" db="EMBL/GenBank/DDBJ databases">
        <title>In silico prediction, in vitro antibacterial spectrum and physicochemical properties of a putative bacteriocin produced by Lactobacillus rhamnosus strain L156.4.</title>
        <authorList>
            <person name="Silveira A.M."/>
            <person name="Monteiro A.S."/>
            <person name="Santos V.L."/>
            <person name="Nicoli J.R."/>
            <person name="Azevedo V."/>
            <person name="Soares S.C."/>
            <person name="Castro-Oliveira L."/>
            <person name="Dias-Souza M.V."/>
            <person name="Nardi R.M."/>
        </authorList>
    </citation>
    <scope>NUCLEOTIDE SEQUENCE [LARGE SCALE GENOMIC DNA]</scope>
    <source>
        <strain evidence="1 3">L156.4</strain>
    </source>
</reference>
<protein>
    <submittedName>
        <fullName evidence="1">Uncharacterized protein</fullName>
    </submittedName>
</protein>
<dbReference type="EMBL" id="MTJY01000019">
    <property type="protein sequence ID" value="ONN75487.1"/>
    <property type="molecule type" value="Genomic_DNA"/>
</dbReference>
<dbReference type="Proteomes" id="UP000189067">
    <property type="component" value="Unassembled WGS sequence"/>
</dbReference>
<organism evidence="1 3">
    <name type="scientific">Lacticaseibacillus rhamnosus</name>
    <name type="common">Lactobacillus rhamnosus</name>
    <dbReference type="NCBI Taxonomy" id="47715"/>
    <lineage>
        <taxon>Bacteria</taxon>
        <taxon>Bacillati</taxon>
        <taxon>Bacillota</taxon>
        <taxon>Bacilli</taxon>
        <taxon>Lactobacillales</taxon>
        <taxon>Lactobacillaceae</taxon>
        <taxon>Lacticaseibacillus</taxon>
    </lineage>
</organism>
<reference evidence="2 4" key="2">
    <citation type="submission" date="2019-04" db="EMBL/GenBank/DDBJ databases">
        <title>Genome Announcement to Ensure Probiotic Safety of Lactobacillus rhamnosus UBLR-58.</title>
        <authorList>
            <person name="Sulthana A."/>
            <person name="Lakshmi S.G."/>
            <person name="Madempudi R.S."/>
        </authorList>
    </citation>
    <scope>NUCLEOTIDE SEQUENCE [LARGE SCALE GENOMIC DNA]</scope>
    <source>
        <strain evidence="2 4">UBLR-58</strain>
    </source>
</reference>
<comment type="caution">
    <text evidence="1">The sequence shown here is derived from an EMBL/GenBank/DDBJ whole genome shotgun (WGS) entry which is preliminary data.</text>
</comment>
<evidence type="ECO:0000313" key="1">
    <source>
        <dbReference type="EMBL" id="ONN75487.1"/>
    </source>
</evidence>
<accession>A0AAX0K428</accession>